<dbReference type="EMBL" id="FQ790278">
    <property type="protein sequence ID" value="CCD45880.1"/>
    <property type="molecule type" value="Genomic_DNA"/>
</dbReference>
<gene>
    <name evidence="1" type="ORF">BofuT4_P048980.1</name>
</gene>
<reference evidence="2" key="1">
    <citation type="journal article" date="2011" name="PLoS Genet.">
        <title>Genomic analysis of the necrotrophic fungal pathogens Sclerotinia sclerotiorum and Botrytis cinerea.</title>
        <authorList>
            <person name="Amselem J."/>
            <person name="Cuomo C.A."/>
            <person name="van Kan J.A."/>
            <person name="Viaud M."/>
            <person name="Benito E.P."/>
            <person name="Couloux A."/>
            <person name="Coutinho P.M."/>
            <person name="de Vries R.P."/>
            <person name="Dyer P.S."/>
            <person name="Fillinger S."/>
            <person name="Fournier E."/>
            <person name="Gout L."/>
            <person name="Hahn M."/>
            <person name="Kohn L."/>
            <person name="Lapalu N."/>
            <person name="Plummer K.M."/>
            <person name="Pradier J.M."/>
            <person name="Quevillon E."/>
            <person name="Sharon A."/>
            <person name="Simon A."/>
            <person name="ten Have A."/>
            <person name="Tudzynski B."/>
            <person name="Tudzynski P."/>
            <person name="Wincker P."/>
            <person name="Andrew M."/>
            <person name="Anthouard V."/>
            <person name="Beever R.E."/>
            <person name="Beffa R."/>
            <person name="Benoit I."/>
            <person name="Bouzid O."/>
            <person name="Brault B."/>
            <person name="Chen Z."/>
            <person name="Choquer M."/>
            <person name="Collemare J."/>
            <person name="Cotton P."/>
            <person name="Danchin E.G."/>
            <person name="Da Silva C."/>
            <person name="Gautier A."/>
            <person name="Giraud C."/>
            <person name="Giraud T."/>
            <person name="Gonzalez C."/>
            <person name="Grossetete S."/>
            <person name="Guldener U."/>
            <person name="Henrissat B."/>
            <person name="Howlett B.J."/>
            <person name="Kodira C."/>
            <person name="Kretschmer M."/>
            <person name="Lappartient A."/>
            <person name="Leroch M."/>
            <person name="Levis C."/>
            <person name="Mauceli E."/>
            <person name="Neuveglise C."/>
            <person name="Oeser B."/>
            <person name="Pearson M."/>
            <person name="Poulain J."/>
            <person name="Poussereau N."/>
            <person name="Quesneville H."/>
            <person name="Rascle C."/>
            <person name="Schumacher J."/>
            <person name="Segurens B."/>
            <person name="Sexton A."/>
            <person name="Silva E."/>
            <person name="Sirven C."/>
            <person name="Soanes D.M."/>
            <person name="Talbot N.J."/>
            <person name="Templeton M."/>
            <person name="Yandava C."/>
            <person name="Yarden O."/>
            <person name="Zeng Q."/>
            <person name="Rollins J.A."/>
            <person name="Lebrun M.H."/>
            <person name="Dickman M."/>
        </authorList>
    </citation>
    <scope>NUCLEOTIDE SEQUENCE [LARGE SCALE GENOMIC DNA]</scope>
    <source>
        <strain evidence="2">T4</strain>
    </source>
</reference>
<proteinExistence type="predicted"/>
<accession>G2XZJ3</accession>
<evidence type="ECO:0000313" key="2">
    <source>
        <dbReference type="Proteomes" id="UP000008177"/>
    </source>
</evidence>
<dbReference type="AlphaFoldDB" id="G2XZJ3"/>
<name>G2XZJ3_BOTF4</name>
<evidence type="ECO:0000313" key="1">
    <source>
        <dbReference type="EMBL" id="CCD45880.1"/>
    </source>
</evidence>
<dbReference type="HOGENOM" id="CLU_3142842_0_0_1"/>
<organism evidence="1 2">
    <name type="scientific">Botryotinia fuckeliana (strain T4)</name>
    <name type="common">Noble rot fungus</name>
    <name type="synonym">Botrytis cinerea</name>
    <dbReference type="NCBI Taxonomy" id="999810"/>
    <lineage>
        <taxon>Eukaryota</taxon>
        <taxon>Fungi</taxon>
        <taxon>Dikarya</taxon>
        <taxon>Ascomycota</taxon>
        <taxon>Pezizomycotina</taxon>
        <taxon>Leotiomycetes</taxon>
        <taxon>Helotiales</taxon>
        <taxon>Sclerotiniaceae</taxon>
        <taxon>Botrytis</taxon>
    </lineage>
</organism>
<protein>
    <submittedName>
        <fullName evidence="1">Uncharacterized protein</fullName>
    </submittedName>
</protein>
<dbReference type="InParanoid" id="G2XZJ3"/>
<sequence>MFTQVRGTSSFLPDVWYYPKQGFLKMCFIRRNDPRVSHVSFLIAKMSTL</sequence>
<dbReference type="Proteomes" id="UP000008177">
    <property type="component" value="Unplaced contigs"/>
</dbReference>